<evidence type="ECO:0000256" key="2">
    <source>
        <dbReference type="ARBA" id="ARBA00023002"/>
    </source>
</evidence>
<keyword evidence="2 4" id="KW-0560">Oxidoreductase</keyword>
<dbReference type="PANTHER" id="PTHR43976:SF16">
    <property type="entry name" value="SHORT-CHAIN DEHYDROGENASE_REDUCTASE FAMILY PROTEIN"/>
    <property type="match status" value="1"/>
</dbReference>
<gene>
    <name evidence="4" type="ORF">CRYO30217_02506</name>
</gene>
<evidence type="ECO:0000256" key="3">
    <source>
        <dbReference type="RuleBase" id="RU000363"/>
    </source>
</evidence>
<dbReference type="RefSeq" id="WP_258542729.1">
    <property type="nucleotide sequence ID" value="NZ_OU015584.1"/>
</dbReference>
<protein>
    <submittedName>
        <fullName evidence="4">Oxidoreductase</fullName>
        <ecNumber evidence="4">1.-.-.-</ecNumber>
    </submittedName>
</protein>
<dbReference type="Gene3D" id="3.40.50.720">
    <property type="entry name" value="NAD(P)-binding Rossmann-like Domain"/>
    <property type="match status" value="1"/>
</dbReference>
<dbReference type="InterPro" id="IPR051911">
    <property type="entry name" value="SDR_oxidoreductase"/>
</dbReference>
<evidence type="ECO:0000256" key="1">
    <source>
        <dbReference type="ARBA" id="ARBA00006484"/>
    </source>
</evidence>
<dbReference type="KEGG" id="ptan:CRYO30217_02506"/>
<dbReference type="Pfam" id="PF00106">
    <property type="entry name" value="adh_short"/>
    <property type="match status" value="1"/>
</dbReference>
<dbReference type="InterPro" id="IPR036291">
    <property type="entry name" value="NAD(P)-bd_dom_sf"/>
</dbReference>
<accession>A0A916JNV5</accession>
<dbReference type="AlphaFoldDB" id="A0A916JNV5"/>
<dbReference type="EMBL" id="OU015584">
    <property type="protein sequence ID" value="CAG5084569.1"/>
    <property type="molecule type" value="Genomic_DNA"/>
</dbReference>
<dbReference type="PRINTS" id="PR00080">
    <property type="entry name" value="SDRFAMILY"/>
</dbReference>
<dbReference type="InterPro" id="IPR002347">
    <property type="entry name" value="SDR_fam"/>
</dbReference>
<comment type="similarity">
    <text evidence="1 3">Belongs to the short-chain dehydrogenases/reductases (SDR) family.</text>
</comment>
<reference evidence="4" key="1">
    <citation type="submission" date="2021-04" db="EMBL/GenBank/DDBJ databases">
        <authorList>
            <person name="Rodrigo-Torres L."/>
            <person name="Arahal R. D."/>
            <person name="Lucena T."/>
        </authorList>
    </citation>
    <scope>NUCLEOTIDE SEQUENCE</scope>
    <source>
        <strain evidence="4">AS29M-1</strain>
    </source>
</reference>
<dbReference type="GO" id="GO:0016491">
    <property type="term" value="F:oxidoreductase activity"/>
    <property type="evidence" value="ECO:0007669"/>
    <property type="project" value="UniProtKB-KW"/>
</dbReference>
<evidence type="ECO:0000313" key="4">
    <source>
        <dbReference type="EMBL" id="CAG5084569.1"/>
    </source>
</evidence>
<dbReference type="PRINTS" id="PR00081">
    <property type="entry name" value="GDHRDH"/>
</dbReference>
<evidence type="ECO:0000313" key="5">
    <source>
        <dbReference type="Proteomes" id="UP000683507"/>
    </source>
</evidence>
<sequence>MIAPKRILITGASKGIGFALTKRLLSQGHSVIAVSRSTTDLELLAQKNDHLAVIRMDITEDLSPLVEHAKNLKIDHVVNNAGYLVNKSILDHSDEEIFNQFKVNVIAPMRIVRHLIPYLSDDASVCNISSMGGVQGSAKFPGLAAYSSSKGALSILSECMAEELKERNIRCNALALGAVQTEMLESAFPGYEAPIQAAEMAEYIAEFVTVTSRFYNGKILPVSVSTP</sequence>
<organism evidence="4 5">
    <name type="scientific">Parvicella tangerina</name>
    <dbReference type="NCBI Taxonomy" id="2829795"/>
    <lineage>
        <taxon>Bacteria</taxon>
        <taxon>Pseudomonadati</taxon>
        <taxon>Bacteroidota</taxon>
        <taxon>Flavobacteriia</taxon>
        <taxon>Flavobacteriales</taxon>
        <taxon>Parvicellaceae</taxon>
        <taxon>Parvicella</taxon>
    </lineage>
</organism>
<dbReference type="EC" id="1.-.-.-" evidence="4"/>
<name>A0A916JNV5_9FLAO</name>
<keyword evidence="5" id="KW-1185">Reference proteome</keyword>
<dbReference type="PANTHER" id="PTHR43976">
    <property type="entry name" value="SHORT CHAIN DEHYDROGENASE"/>
    <property type="match status" value="1"/>
</dbReference>
<proteinExistence type="inferred from homology"/>
<dbReference type="SUPFAM" id="SSF51735">
    <property type="entry name" value="NAD(P)-binding Rossmann-fold domains"/>
    <property type="match status" value="1"/>
</dbReference>
<dbReference type="Proteomes" id="UP000683507">
    <property type="component" value="Chromosome"/>
</dbReference>